<dbReference type="Proteomes" id="UP000183832">
    <property type="component" value="Unassembled WGS sequence"/>
</dbReference>
<reference evidence="1 2" key="1">
    <citation type="submission" date="2015-04" db="EMBL/GenBank/DDBJ databases">
        <authorList>
            <person name="Syromyatnikov M.Y."/>
            <person name="Popov V.N."/>
        </authorList>
    </citation>
    <scope>NUCLEOTIDE SEQUENCE [LARGE SCALE GENOMIC DNA]</scope>
</reference>
<accession>A0A1J1IZL4</accession>
<keyword evidence="2" id="KW-1185">Reference proteome</keyword>
<proteinExistence type="predicted"/>
<dbReference type="EMBL" id="CVRI01000064">
    <property type="protein sequence ID" value="CRL05154.1"/>
    <property type="molecule type" value="Genomic_DNA"/>
</dbReference>
<sequence>MNFEKETFAEPTNFLNLTQDKCERKNAWLSLRFYSTVCVTHSNMLFTASPVKLTTRKKKSGWNFFHPTPMTLKHLYEEELLKSYEN</sequence>
<organism evidence="1 2">
    <name type="scientific">Clunio marinus</name>
    <dbReference type="NCBI Taxonomy" id="568069"/>
    <lineage>
        <taxon>Eukaryota</taxon>
        <taxon>Metazoa</taxon>
        <taxon>Ecdysozoa</taxon>
        <taxon>Arthropoda</taxon>
        <taxon>Hexapoda</taxon>
        <taxon>Insecta</taxon>
        <taxon>Pterygota</taxon>
        <taxon>Neoptera</taxon>
        <taxon>Endopterygota</taxon>
        <taxon>Diptera</taxon>
        <taxon>Nematocera</taxon>
        <taxon>Chironomoidea</taxon>
        <taxon>Chironomidae</taxon>
        <taxon>Clunio</taxon>
    </lineage>
</organism>
<protein>
    <submittedName>
        <fullName evidence="1">CLUMA_CG018374, isoform A</fullName>
    </submittedName>
</protein>
<name>A0A1J1IZL4_9DIPT</name>
<dbReference type="AlphaFoldDB" id="A0A1J1IZL4"/>
<gene>
    <name evidence="1" type="ORF">CLUMA_CG018374</name>
</gene>
<evidence type="ECO:0000313" key="2">
    <source>
        <dbReference type="Proteomes" id="UP000183832"/>
    </source>
</evidence>
<evidence type="ECO:0000313" key="1">
    <source>
        <dbReference type="EMBL" id="CRL05154.1"/>
    </source>
</evidence>